<accession>A0A9J6F676</accession>
<feature type="compositionally biased region" description="Basic and acidic residues" evidence="1">
    <location>
        <begin position="53"/>
        <end position="70"/>
    </location>
</feature>
<dbReference type="VEuPathDB" id="VectorBase:LOC119161595"/>
<sequence>MAEQSSGASDIAGVFAAQVAAAAAASSSGPPQTKVSLPPVLEPPPPPPLVEEVSPHEEEVTAPVEERREACASPTPPPTRRRNPAWLLTASVDVEAPLPTGDAESAVLAEEVVDTQNNADASAEGRTPVVVEEVAPAAVVTRAAKKDAEETPAVPSKTPTSVAPSHRRQKLCERRQMVSACFCSIRGRSEERVVAPHRHFCDCILADNGTLRGHTH</sequence>
<evidence type="ECO:0000313" key="3">
    <source>
        <dbReference type="Proteomes" id="UP000821866"/>
    </source>
</evidence>
<feature type="region of interest" description="Disordered" evidence="1">
    <location>
        <begin position="142"/>
        <end position="168"/>
    </location>
</feature>
<dbReference type="Proteomes" id="UP000821866">
    <property type="component" value="Chromosome 1"/>
</dbReference>
<feature type="compositionally biased region" description="Low complexity" evidence="1">
    <location>
        <begin position="19"/>
        <end position="39"/>
    </location>
</feature>
<comment type="caution">
    <text evidence="2">The sequence shown here is derived from an EMBL/GenBank/DDBJ whole genome shotgun (WGS) entry which is preliminary data.</text>
</comment>
<feature type="compositionally biased region" description="Pro residues" evidence="1">
    <location>
        <begin position="40"/>
        <end position="49"/>
    </location>
</feature>
<proteinExistence type="predicted"/>
<keyword evidence="3" id="KW-1185">Reference proteome</keyword>
<reference evidence="2" key="2">
    <citation type="submission" date="2021-09" db="EMBL/GenBank/DDBJ databases">
        <authorList>
            <person name="Jia N."/>
            <person name="Wang J."/>
            <person name="Shi W."/>
            <person name="Du L."/>
            <person name="Sun Y."/>
            <person name="Zhan W."/>
            <person name="Jiang J."/>
            <person name="Wang Q."/>
            <person name="Zhang B."/>
            <person name="Ji P."/>
            <person name="Sakyi L.B."/>
            <person name="Cui X."/>
            <person name="Yuan T."/>
            <person name="Jiang B."/>
            <person name="Yang W."/>
            <person name="Lam T.T.-Y."/>
            <person name="Chang Q."/>
            <person name="Ding S."/>
            <person name="Wang X."/>
            <person name="Zhu J."/>
            <person name="Ruan X."/>
            <person name="Zhao L."/>
            <person name="Wei J."/>
            <person name="Que T."/>
            <person name="Du C."/>
            <person name="Cheng J."/>
            <person name="Dai P."/>
            <person name="Han X."/>
            <person name="Huang E."/>
            <person name="Gao Y."/>
            <person name="Liu J."/>
            <person name="Shao H."/>
            <person name="Ye R."/>
            <person name="Li L."/>
            <person name="Wei W."/>
            <person name="Wang X."/>
            <person name="Wang C."/>
            <person name="Huo Q."/>
            <person name="Li W."/>
            <person name="Guo W."/>
            <person name="Chen H."/>
            <person name="Chen S."/>
            <person name="Zhou L."/>
            <person name="Zhou L."/>
            <person name="Ni X."/>
            <person name="Tian J."/>
            <person name="Zhou Y."/>
            <person name="Sheng Y."/>
            <person name="Liu T."/>
            <person name="Pan Y."/>
            <person name="Xia L."/>
            <person name="Li J."/>
            <person name="Zhao F."/>
            <person name="Cao W."/>
        </authorList>
    </citation>
    <scope>NUCLEOTIDE SEQUENCE</scope>
    <source>
        <strain evidence="2">Rmic-2018</strain>
        <tissue evidence="2">Larvae</tissue>
    </source>
</reference>
<dbReference type="AlphaFoldDB" id="A0A9J6F676"/>
<organism evidence="2 3">
    <name type="scientific">Rhipicephalus microplus</name>
    <name type="common">Cattle tick</name>
    <name type="synonym">Boophilus microplus</name>
    <dbReference type="NCBI Taxonomy" id="6941"/>
    <lineage>
        <taxon>Eukaryota</taxon>
        <taxon>Metazoa</taxon>
        <taxon>Ecdysozoa</taxon>
        <taxon>Arthropoda</taxon>
        <taxon>Chelicerata</taxon>
        <taxon>Arachnida</taxon>
        <taxon>Acari</taxon>
        <taxon>Parasitiformes</taxon>
        <taxon>Ixodida</taxon>
        <taxon>Ixodoidea</taxon>
        <taxon>Ixodidae</taxon>
        <taxon>Rhipicephalinae</taxon>
        <taxon>Rhipicephalus</taxon>
        <taxon>Boophilus</taxon>
    </lineage>
</organism>
<evidence type="ECO:0000256" key="1">
    <source>
        <dbReference type="SAM" id="MobiDB-lite"/>
    </source>
</evidence>
<reference evidence="2" key="1">
    <citation type="journal article" date="2020" name="Cell">
        <title>Large-Scale Comparative Analyses of Tick Genomes Elucidate Their Genetic Diversity and Vector Capacities.</title>
        <authorList>
            <consortium name="Tick Genome and Microbiome Consortium (TIGMIC)"/>
            <person name="Jia N."/>
            <person name="Wang J."/>
            <person name="Shi W."/>
            <person name="Du L."/>
            <person name="Sun Y."/>
            <person name="Zhan W."/>
            <person name="Jiang J.F."/>
            <person name="Wang Q."/>
            <person name="Zhang B."/>
            <person name="Ji P."/>
            <person name="Bell-Sakyi L."/>
            <person name="Cui X.M."/>
            <person name="Yuan T.T."/>
            <person name="Jiang B.G."/>
            <person name="Yang W.F."/>
            <person name="Lam T.T."/>
            <person name="Chang Q.C."/>
            <person name="Ding S.J."/>
            <person name="Wang X.J."/>
            <person name="Zhu J.G."/>
            <person name="Ruan X.D."/>
            <person name="Zhao L."/>
            <person name="Wei J.T."/>
            <person name="Ye R.Z."/>
            <person name="Que T.C."/>
            <person name="Du C.H."/>
            <person name="Zhou Y.H."/>
            <person name="Cheng J.X."/>
            <person name="Dai P.F."/>
            <person name="Guo W.B."/>
            <person name="Han X.H."/>
            <person name="Huang E.J."/>
            <person name="Li L.F."/>
            <person name="Wei W."/>
            <person name="Gao Y.C."/>
            <person name="Liu J.Z."/>
            <person name="Shao H.Z."/>
            <person name="Wang X."/>
            <person name="Wang C.C."/>
            <person name="Yang T.C."/>
            <person name="Huo Q.B."/>
            <person name="Li W."/>
            <person name="Chen H.Y."/>
            <person name="Chen S.E."/>
            <person name="Zhou L.G."/>
            <person name="Ni X.B."/>
            <person name="Tian J.H."/>
            <person name="Sheng Y."/>
            <person name="Liu T."/>
            <person name="Pan Y.S."/>
            <person name="Xia L.Y."/>
            <person name="Li J."/>
            <person name="Zhao F."/>
            <person name="Cao W.C."/>
        </authorList>
    </citation>
    <scope>NUCLEOTIDE SEQUENCE</scope>
    <source>
        <strain evidence="2">Rmic-2018</strain>
    </source>
</reference>
<feature type="region of interest" description="Disordered" evidence="1">
    <location>
        <begin position="19"/>
        <end position="84"/>
    </location>
</feature>
<dbReference type="EMBL" id="JABSTU010000001">
    <property type="protein sequence ID" value="KAH8042105.1"/>
    <property type="molecule type" value="Genomic_DNA"/>
</dbReference>
<gene>
    <name evidence="2" type="ORF">HPB51_021189</name>
</gene>
<evidence type="ECO:0000313" key="2">
    <source>
        <dbReference type="EMBL" id="KAH8042105.1"/>
    </source>
</evidence>
<protein>
    <submittedName>
        <fullName evidence="2">Uncharacterized protein</fullName>
    </submittedName>
</protein>
<name>A0A9J6F676_RHIMP</name>